<dbReference type="Proteomes" id="UP000280881">
    <property type="component" value="Unassembled WGS sequence"/>
</dbReference>
<dbReference type="SUPFAM" id="SSF56762">
    <property type="entry name" value="HydB/Nqo4-like"/>
    <property type="match status" value="1"/>
</dbReference>
<comment type="similarity">
    <text evidence="2">Belongs to the [NiFe]/[NiFeSe] hydrogenase large subunit family.</text>
</comment>
<keyword evidence="5" id="KW-0560">Oxidoreductase</keyword>
<keyword evidence="6" id="KW-0460">Magnesium</keyword>
<evidence type="ECO:0000256" key="2">
    <source>
        <dbReference type="ARBA" id="ARBA00009292"/>
    </source>
</evidence>
<feature type="binding site" evidence="6">
    <location>
        <position position="408"/>
    </location>
    <ligand>
        <name>Mg(2+)</name>
        <dbReference type="ChEBI" id="CHEBI:18420"/>
    </ligand>
</feature>
<feature type="binding site" evidence="6">
    <location>
        <position position="457"/>
    </location>
    <ligand>
        <name>Fe cation</name>
        <dbReference type="ChEBI" id="CHEBI:24875"/>
    </ligand>
</feature>
<evidence type="ECO:0000256" key="6">
    <source>
        <dbReference type="PIRSR" id="PIRSR601501-1"/>
    </source>
</evidence>
<accession>A0A420W6R4</accession>
<evidence type="ECO:0000313" key="7">
    <source>
        <dbReference type="EMBL" id="RKQ61766.1"/>
    </source>
</evidence>
<evidence type="ECO:0000256" key="4">
    <source>
        <dbReference type="ARBA" id="ARBA00022723"/>
    </source>
</evidence>
<keyword evidence="4 6" id="KW-0479">Metal-binding</keyword>
<proteinExistence type="inferred from homology"/>
<evidence type="ECO:0000256" key="5">
    <source>
        <dbReference type="ARBA" id="ARBA00023002"/>
    </source>
</evidence>
<dbReference type="Pfam" id="PF00374">
    <property type="entry name" value="NiFeSe_Hases"/>
    <property type="match status" value="2"/>
</dbReference>
<comment type="cofactor">
    <cofactor evidence="1 6">
        <name>Ni(2+)</name>
        <dbReference type="ChEBI" id="CHEBI:49786"/>
    </cofactor>
</comment>
<reference evidence="7 8" key="1">
    <citation type="submission" date="2018-10" db="EMBL/GenBank/DDBJ databases">
        <title>Genomic Encyclopedia of Type Strains, Phase IV (KMG-IV): sequencing the most valuable type-strain genomes for metagenomic binning, comparative biology and taxonomic classification.</title>
        <authorList>
            <person name="Goeker M."/>
        </authorList>
    </citation>
    <scope>NUCLEOTIDE SEQUENCE [LARGE SCALE GENOMIC DNA]</scope>
    <source>
        <strain evidence="7 8">DSM 15521</strain>
    </source>
</reference>
<dbReference type="GO" id="GO:0016491">
    <property type="term" value="F:oxidoreductase activity"/>
    <property type="evidence" value="ECO:0007669"/>
    <property type="project" value="UniProtKB-KW"/>
</dbReference>
<dbReference type="OrthoDB" id="9761717at2"/>
<keyword evidence="3 6" id="KW-0533">Nickel</keyword>
<gene>
    <name evidence="7" type="ORF">C7457_1213</name>
</gene>
<dbReference type="InterPro" id="IPR001501">
    <property type="entry name" value="Ni-dep_hyd_lsu"/>
</dbReference>
<dbReference type="GO" id="GO:0016151">
    <property type="term" value="F:nickel cation binding"/>
    <property type="evidence" value="ECO:0007669"/>
    <property type="project" value="InterPro"/>
</dbReference>
<sequence length="485" mass="54107">MKKLVVEPITRLEGHGKITVFLDDKGNVEDAFLQVVEFMGYEKFLQGMPMEEVPRTASTICGVCRAVHFTASLKAADQIFSAEPPPAAKKIRELLLLAHHIEDHTEVLYALGLPDFICGPTAPPQERNLMGVAKKLGKEIVKDILKKRFSAARIVEILGGKPVHPAAAVPGGWAKRVTEEEKEEIERLSDDLIELGKVSVELFKEVVLKNPEYSKLLKEESFNVVTNYMGTVDENKKVTYYDGTQVVVSPEGKEIIRFTGKEYLNVLAEKTLPWSYAKFPYLKEVGWKGLKDGKDTSLCSVGPLGRLNVSEGYSTPLAQKAYEEMVEFFGGKPIYNVFAYHWARAIEVLNQAELIKEILKSPEFTDENVVTPPRKVTGEGIGIIEAPRGTLIHHYWTDEEGLVTDANLIVPTTINNGSIQVSVKKAAKYFIKNGEVDEGTLNLIEMAHRPYDLCLACATHVYPGHYPTNVVIYKGGKKVKELRNY</sequence>
<feature type="binding site" evidence="6">
    <location>
        <position position="460"/>
    </location>
    <ligand>
        <name>Mg(2+)</name>
        <dbReference type="ChEBI" id="CHEBI:18420"/>
    </ligand>
</feature>
<evidence type="ECO:0000256" key="1">
    <source>
        <dbReference type="ARBA" id="ARBA00001967"/>
    </source>
</evidence>
<comment type="cofactor">
    <cofactor evidence="6">
        <name>Fe cation</name>
        <dbReference type="ChEBI" id="CHEBI:24875"/>
    </cofactor>
</comment>
<name>A0A420W6R4_9BACT</name>
<feature type="binding site" evidence="6">
    <location>
        <position position="64"/>
    </location>
    <ligand>
        <name>Fe cation</name>
        <dbReference type="ChEBI" id="CHEBI:24875"/>
    </ligand>
</feature>
<dbReference type="InterPro" id="IPR029014">
    <property type="entry name" value="NiFe-Hase_large"/>
</dbReference>
<dbReference type="PANTHER" id="PTHR43600:SF2">
    <property type="entry name" value="F420-NON-REDUCING HYDROGENASE VHU SUBUNIT A"/>
    <property type="match status" value="1"/>
</dbReference>
<feature type="binding site" evidence="6">
    <location>
        <position position="61"/>
    </location>
    <ligand>
        <name>Ni(2+)</name>
        <dbReference type="ChEBI" id="CHEBI:49786"/>
    </ligand>
</feature>
<dbReference type="EMBL" id="RBIE01000002">
    <property type="protein sequence ID" value="RKQ61766.1"/>
    <property type="molecule type" value="Genomic_DNA"/>
</dbReference>
<dbReference type="AlphaFoldDB" id="A0A420W6R4"/>
<dbReference type="RefSeq" id="WP_121171092.1">
    <property type="nucleotide sequence ID" value="NZ_RBIE01000002.1"/>
</dbReference>
<evidence type="ECO:0000313" key="8">
    <source>
        <dbReference type="Proteomes" id="UP000280881"/>
    </source>
</evidence>
<organism evidence="7 8">
    <name type="scientific">Thermovibrio guaymasensis</name>
    <dbReference type="NCBI Taxonomy" id="240167"/>
    <lineage>
        <taxon>Bacteria</taxon>
        <taxon>Pseudomonadati</taxon>
        <taxon>Aquificota</taxon>
        <taxon>Aquificia</taxon>
        <taxon>Desulfurobacteriales</taxon>
        <taxon>Desulfurobacteriaceae</taxon>
        <taxon>Thermovibrio</taxon>
    </lineage>
</organism>
<evidence type="ECO:0000256" key="3">
    <source>
        <dbReference type="ARBA" id="ARBA00022596"/>
    </source>
</evidence>
<dbReference type="PANTHER" id="PTHR43600">
    <property type="entry name" value="COENZYME F420 HYDROGENASE, SUBUNIT ALPHA"/>
    <property type="match status" value="1"/>
</dbReference>
<keyword evidence="6" id="KW-0408">Iron</keyword>
<feature type="binding site" evidence="6">
    <location>
        <position position="454"/>
    </location>
    <ligand>
        <name>Ni(2+)</name>
        <dbReference type="ChEBI" id="CHEBI:49786"/>
    </ligand>
</feature>
<protein>
    <submittedName>
        <fullName evidence="7">F420-non-reducing hydrogenase subunit A</fullName>
    </submittedName>
</protein>
<feature type="binding site" evidence="6">
    <location>
        <position position="64"/>
    </location>
    <ligand>
        <name>Ni(2+)</name>
        <dbReference type="ChEBI" id="CHEBI:49786"/>
    </ligand>
</feature>
<dbReference type="Gene3D" id="1.10.645.10">
    <property type="entry name" value="Cytochrome-c3 Hydrogenase, chain B"/>
    <property type="match status" value="1"/>
</dbReference>
<feature type="binding site" evidence="6">
    <location>
        <position position="42"/>
    </location>
    <ligand>
        <name>Mg(2+)</name>
        <dbReference type="ChEBI" id="CHEBI:18420"/>
    </ligand>
</feature>
<comment type="caution">
    <text evidence="7">The sequence shown here is derived from an EMBL/GenBank/DDBJ whole genome shotgun (WGS) entry which is preliminary data.</text>
</comment>
<keyword evidence="8" id="KW-1185">Reference proteome</keyword>